<reference evidence="1" key="2">
    <citation type="submission" date="2023-06" db="EMBL/GenBank/DDBJ databases">
        <authorList>
            <consortium name="Lawrence Berkeley National Laboratory"/>
            <person name="Mondo S.J."/>
            <person name="Hensen N."/>
            <person name="Bonometti L."/>
            <person name="Westerberg I."/>
            <person name="Brannstrom I.O."/>
            <person name="Guillou S."/>
            <person name="Cros-Aarteil S."/>
            <person name="Calhoun S."/>
            <person name="Haridas S."/>
            <person name="Kuo A."/>
            <person name="Pangilinan J."/>
            <person name="Riley R."/>
            <person name="Labutti K."/>
            <person name="Andreopoulos B."/>
            <person name="Lipzen A."/>
            <person name="Chen C."/>
            <person name="Yanf M."/>
            <person name="Daum C."/>
            <person name="Ng V."/>
            <person name="Clum A."/>
            <person name="Steindorff A."/>
            <person name="Ohm R."/>
            <person name="Martin F."/>
            <person name="Silar P."/>
            <person name="Natvig D."/>
            <person name="Lalanne C."/>
            <person name="Gautier V."/>
            <person name="Ament-Velasquez S.L."/>
            <person name="Kruys A."/>
            <person name="Hutchinson M.I."/>
            <person name="Powell A.J."/>
            <person name="Barry K."/>
            <person name="Miller A.N."/>
            <person name="Grigoriev I.V."/>
            <person name="Debuchy R."/>
            <person name="Gladieux P."/>
            <person name="Thoren M.H."/>
            <person name="Johannesson H."/>
        </authorList>
    </citation>
    <scope>NUCLEOTIDE SEQUENCE</scope>
    <source>
        <strain evidence="1">CBS 626.80</strain>
    </source>
</reference>
<proteinExistence type="predicted"/>
<evidence type="ECO:0000313" key="1">
    <source>
        <dbReference type="EMBL" id="KAK3950969.1"/>
    </source>
</evidence>
<name>A0AAN6NTR3_9PEZI</name>
<dbReference type="Proteomes" id="UP001303222">
    <property type="component" value="Unassembled WGS sequence"/>
</dbReference>
<dbReference type="EMBL" id="MU859161">
    <property type="protein sequence ID" value="KAK3950969.1"/>
    <property type="molecule type" value="Genomic_DNA"/>
</dbReference>
<dbReference type="AlphaFoldDB" id="A0AAN6NTR3"/>
<feature type="non-terminal residue" evidence="1">
    <location>
        <position position="1"/>
    </location>
</feature>
<organism evidence="1 2">
    <name type="scientific">Pseudoneurospora amorphoporcata</name>
    <dbReference type="NCBI Taxonomy" id="241081"/>
    <lineage>
        <taxon>Eukaryota</taxon>
        <taxon>Fungi</taxon>
        <taxon>Dikarya</taxon>
        <taxon>Ascomycota</taxon>
        <taxon>Pezizomycotina</taxon>
        <taxon>Sordariomycetes</taxon>
        <taxon>Sordariomycetidae</taxon>
        <taxon>Sordariales</taxon>
        <taxon>Sordariaceae</taxon>
        <taxon>Pseudoneurospora</taxon>
    </lineage>
</organism>
<gene>
    <name evidence="1" type="ORF">QBC32DRAFT_216173</name>
</gene>
<evidence type="ECO:0000313" key="2">
    <source>
        <dbReference type="Proteomes" id="UP001303222"/>
    </source>
</evidence>
<comment type="caution">
    <text evidence="1">The sequence shown here is derived from an EMBL/GenBank/DDBJ whole genome shotgun (WGS) entry which is preliminary data.</text>
</comment>
<sequence length="68" mass="7665">REHGASPLPTDHMAYGTYLIDGQQHTRENRTDRSIREAVDGTCVHRVLRSGTTSYSMANWSLTTMQLS</sequence>
<keyword evidence="2" id="KW-1185">Reference proteome</keyword>
<reference evidence="1" key="1">
    <citation type="journal article" date="2023" name="Mol. Phylogenet. Evol.">
        <title>Genome-scale phylogeny and comparative genomics of the fungal order Sordariales.</title>
        <authorList>
            <person name="Hensen N."/>
            <person name="Bonometti L."/>
            <person name="Westerberg I."/>
            <person name="Brannstrom I.O."/>
            <person name="Guillou S."/>
            <person name="Cros-Aarteil S."/>
            <person name="Calhoun S."/>
            <person name="Haridas S."/>
            <person name="Kuo A."/>
            <person name="Mondo S."/>
            <person name="Pangilinan J."/>
            <person name="Riley R."/>
            <person name="LaButti K."/>
            <person name="Andreopoulos B."/>
            <person name="Lipzen A."/>
            <person name="Chen C."/>
            <person name="Yan M."/>
            <person name="Daum C."/>
            <person name="Ng V."/>
            <person name="Clum A."/>
            <person name="Steindorff A."/>
            <person name="Ohm R.A."/>
            <person name="Martin F."/>
            <person name="Silar P."/>
            <person name="Natvig D.O."/>
            <person name="Lalanne C."/>
            <person name="Gautier V."/>
            <person name="Ament-Velasquez S.L."/>
            <person name="Kruys A."/>
            <person name="Hutchinson M.I."/>
            <person name="Powell A.J."/>
            <person name="Barry K."/>
            <person name="Miller A.N."/>
            <person name="Grigoriev I.V."/>
            <person name="Debuchy R."/>
            <person name="Gladieux P."/>
            <person name="Hiltunen Thoren M."/>
            <person name="Johannesson H."/>
        </authorList>
    </citation>
    <scope>NUCLEOTIDE SEQUENCE</scope>
    <source>
        <strain evidence="1">CBS 626.80</strain>
    </source>
</reference>
<protein>
    <submittedName>
        <fullName evidence="1">Uncharacterized protein</fullName>
    </submittedName>
</protein>
<accession>A0AAN6NTR3</accession>